<dbReference type="OMA" id="CEDAIMK"/>
<reference evidence="5 6" key="1">
    <citation type="journal article" date="2016" name="Sci. Rep.">
        <title>The genome sequence of the outbreeding globe artichoke constructed de novo incorporating a phase-aware low-pass sequencing strategy of F1 progeny.</title>
        <authorList>
            <person name="Scaglione D."/>
            <person name="Reyes-Chin-Wo S."/>
            <person name="Acquadro A."/>
            <person name="Froenicke L."/>
            <person name="Portis E."/>
            <person name="Beitel C."/>
            <person name="Tirone M."/>
            <person name="Mauro R."/>
            <person name="Lo Monaco A."/>
            <person name="Mauromicale G."/>
            <person name="Faccioli P."/>
            <person name="Cattivelli L."/>
            <person name="Rieseberg L."/>
            <person name="Michelmore R."/>
            <person name="Lanteri S."/>
        </authorList>
    </citation>
    <scope>NUCLEOTIDE SEQUENCE [LARGE SCALE GENOMIC DNA]</scope>
    <source>
        <strain evidence="5">2C</strain>
    </source>
</reference>
<gene>
    <name evidence="5" type="ORF">Ccrd_006757</name>
</gene>
<dbReference type="PANTHER" id="PTHR33214:SF69">
    <property type="entry name" value="BIFUNCTIONAL INHIBITOR_LIPID-TRANSFER PROTEIN_SEED STORAGE 2S ALBUMIN SUPERFAMILY PROTEIN"/>
    <property type="match status" value="1"/>
</dbReference>
<dbReference type="InterPro" id="IPR033872">
    <property type="entry name" value="nsLTP2"/>
</dbReference>
<protein>
    <submittedName>
        <fullName evidence="5">Bifunctional inhibitor/plant lipid transfer protein/seed storage helical domain-containing protein</fullName>
    </submittedName>
</protein>
<accession>A0A118JUA6</accession>
<dbReference type="AlphaFoldDB" id="A0A118JUA6"/>
<organism evidence="5 6">
    <name type="scientific">Cynara cardunculus var. scolymus</name>
    <name type="common">Globe artichoke</name>
    <name type="synonym">Cynara scolymus</name>
    <dbReference type="NCBI Taxonomy" id="59895"/>
    <lineage>
        <taxon>Eukaryota</taxon>
        <taxon>Viridiplantae</taxon>
        <taxon>Streptophyta</taxon>
        <taxon>Embryophyta</taxon>
        <taxon>Tracheophyta</taxon>
        <taxon>Spermatophyta</taxon>
        <taxon>Magnoliopsida</taxon>
        <taxon>eudicotyledons</taxon>
        <taxon>Gunneridae</taxon>
        <taxon>Pentapetalae</taxon>
        <taxon>asterids</taxon>
        <taxon>campanulids</taxon>
        <taxon>Asterales</taxon>
        <taxon>Asteraceae</taxon>
        <taxon>Carduoideae</taxon>
        <taxon>Cardueae</taxon>
        <taxon>Carduinae</taxon>
        <taxon>Cynara</taxon>
    </lineage>
</organism>
<dbReference type="STRING" id="59895.A0A118JUA6"/>
<dbReference type="InterPro" id="IPR016140">
    <property type="entry name" value="Bifunc_inhib/LTP/seed_store"/>
</dbReference>
<comment type="caution">
    <text evidence="5">The sequence shown here is derived from an EMBL/GenBank/DDBJ whole genome shotgun (WGS) entry which is preliminary data.</text>
</comment>
<dbReference type="Pfam" id="PF00234">
    <property type="entry name" value="Tryp_alpha_amyl"/>
    <property type="match status" value="1"/>
</dbReference>
<evidence type="ECO:0000259" key="4">
    <source>
        <dbReference type="Pfam" id="PF00234"/>
    </source>
</evidence>
<evidence type="ECO:0000313" key="5">
    <source>
        <dbReference type="EMBL" id="KVH91222.1"/>
    </source>
</evidence>
<evidence type="ECO:0000256" key="2">
    <source>
        <dbReference type="ARBA" id="ARBA00023121"/>
    </source>
</evidence>
<dbReference type="Gene3D" id="1.10.110.10">
    <property type="entry name" value="Plant lipid-transfer and hydrophobic proteins"/>
    <property type="match status" value="1"/>
</dbReference>
<sequence length="100" mass="10635">MKTSCAFLAMMVVAATILTMEVRVGMAADCEVLKLTSCLPAFTGGPIPAPDSPCCQNLRSQQDCFCDYMKDPAYNKFLSMPAAKQVAQACSVTIPSPSTC</sequence>
<dbReference type="GO" id="GO:0008289">
    <property type="term" value="F:lipid binding"/>
    <property type="evidence" value="ECO:0007669"/>
    <property type="project" value="UniProtKB-KW"/>
</dbReference>
<evidence type="ECO:0000256" key="3">
    <source>
        <dbReference type="SAM" id="SignalP"/>
    </source>
</evidence>
<evidence type="ECO:0000256" key="1">
    <source>
        <dbReference type="ARBA" id="ARBA00022448"/>
    </source>
</evidence>
<dbReference type="GO" id="GO:0006869">
    <property type="term" value="P:lipid transport"/>
    <property type="evidence" value="ECO:0007669"/>
    <property type="project" value="InterPro"/>
</dbReference>
<keyword evidence="6" id="KW-1185">Reference proteome</keyword>
<dbReference type="SUPFAM" id="SSF47699">
    <property type="entry name" value="Bifunctional inhibitor/lipid-transfer protein/seed storage 2S albumin"/>
    <property type="match status" value="1"/>
</dbReference>
<feature type="domain" description="Bifunctional inhibitor/plant lipid transfer protein/seed storage helical" evidence="4">
    <location>
        <begin position="31"/>
        <end position="100"/>
    </location>
</feature>
<dbReference type="EMBL" id="LEKV01005067">
    <property type="protein sequence ID" value="KVH91222.1"/>
    <property type="molecule type" value="Genomic_DNA"/>
</dbReference>
<feature type="chain" id="PRO_5007159695" evidence="3">
    <location>
        <begin position="28"/>
        <end position="100"/>
    </location>
</feature>
<keyword evidence="3" id="KW-0732">Signal</keyword>
<dbReference type="Gramene" id="KVH91222">
    <property type="protein sequence ID" value="KVH91222"/>
    <property type="gene ID" value="Ccrd_006757"/>
</dbReference>
<proteinExistence type="predicted"/>
<dbReference type="InterPro" id="IPR036312">
    <property type="entry name" value="Bifun_inhib/LTP/seed_sf"/>
</dbReference>
<name>A0A118JUA6_CYNCS</name>
<keyword evidence="2" id="KW-0446">Lipid-binding</keyword>
<dbReference type="PANTHER" id="PTHR33214">
    <property type="entry name" value="BIFUNCTIONAL INHIBITOR/LIPID-TRANSFER PROTEIN/SEED STORAGE 2S ALBUMIN SUPERFAMILY PROTEIN"/>
    <property type="match status" value="1"/>
</dbReference>
<keyword evidence="1" id="KW-0813">Transport</keyword>
<feature type="signal peptide" evidence="3">
    <location>
        <begin position="1"/>
        <end position="27"/>
    </location>
</feature>
<dbReference type="Proteomes" id="UP000243975">
    <property type="component" value="Unassembled WGS sequence"/>
</dbReference>
<evidence type="ECO:0000313" key="6">
    <source>
        <dbReference type="Proteomes" id="UP000243975"/>
    </source>
</evidence>